<comment type="caution">
    <text evidence="8">The sequence shown here is derived from an EMBL/GenBank/DDBJ whole genome shotgun (WGS) entry which is preliminary data.</text>
</comment>
<evidence type="ECO:0000256" key="3">
    <source>
        <dbReference type="ARBA" id="ARBA00022737"/>
    </source>
</evidence>
<dbReference type="GO" id="GO:0005737">
    <property type="term" value="C:cytoplasm"/>
    <property type="evidence" value="ECO:0007669"/>
    <property type="project" value="UniProtKB-SubCell"/>
</dbReference>
<dbReference type="PANTHER" id="PTHR23346:SF19">
    <property type="entry name" value="PROTEASOME ADAPTER AND SCAFFOLD PROTEIN ECM29"/>
    <property type="match status" value="1"/>
</dbReference>
<feature type="region of interest" description="Disordered" evidence="5">
    <location>
        <begin position="1504"/>
        <end position="1532"/>
    </location>
</feature>
<feature type="domain" description="Proteasome component Ecm29 N-terminal" evidence="6">
    <location>
        <begin position="3"/>
        <end position="245"/>
    </location>
</feature>
<evidence type="ECO:0000313" key="8">
    <source>
        <dbReference type="EMBL" id="KAA8577311.1"/>
    </source>
</evidence>
<gene>
    <name evidence="8" type="ORF">EYC84_007281</name>
</gene>
<dbReference type="VEuPathDB" id="FungiDB:MFRU_021g00290"/>
<dbReference type="Gene3D" id="1.25.10.10">
    <property type="entry name" value="Leucine-rich Repeat Variant"/>
    <property type="match status" value="3"/>
</dbReference>
<evidence type="ECO:0000256" key="5">
    <source>
        <dbReference type="SAM" id="MobiDB-lite"/>
    </source>
</evidence>
<protein>
    <submittedName>
        <fullName evidence="8">Uncharacterized protein</fullName>
    </submittedName>
</protein>
<dbReference type="PANTHER" id="PTHR23346">
    <property type="entry name" value="TRANSLATIONAL ACTIVATOR GCN1-RELATED"/>
    <property type="match status" value="1"/>
</dbReference>
<feature type="domain" description="Proteasome component Ecm29 N-terminal" evidence="6">
    <location>
        <begin position="246"/>
        <end position="370"/>
    </location>
</feature>
<name>A0A5M9K6R2_MONFR</name>
<evidence type="ECO:0000259" key="7">
    <source>
        <dbReference type="Pfam" id="PF24492"/>
    </source>
</evidence>
<evidence type="ECO:0000256" key="2">
    <source>
        <dbReference type="ARBA" id="ARBA00022490"/>
    </source>
</evidence>
<sequence>MIKLESILKPYLPPLLLKLASDHQSVRNKVISTCQHIKIRLAGNKDIVLPVAALLKQYKDNPDSSMLRHFDLMFIQQSVGKLSSKEQMDLIPTLIHGLAHDSEKPTCSTIFNLFLRLLPQLKVPPRGSKEDTELRQQLGLDEHREDAKFIASWIGKLVLLSIVRAAPSGVTCPGLTVKEYEFLTLNGKQEAWDPSSSEGLNLTQAKITALNFLASGAFTDEERFLPALFASADTNSRISSIGDDLVAPQLVGFLRTYIEDQGWPVPHERSSDAASLRALAYETLGSLAKTTPSIVVEESLSLIRWLFRSLTEEGSSDDIFVSIEGALASLLSAFKAPLSPNLSHELRLLLLKYMTLQEGGEIVRSARFATNILALSARTDERSDVVEEGAKGLDPYWYRLLNSTGAAVECPLPEWSEMIKTFFGTQALVENSSIANAMKTGMEVDSVRRILLLRALEMTETPLGIDADWERQLDVLFRSDKDSRQAMRNHILAVDQDSLYTYLSAAFEGMLRNDGNGLGECGKCFVEIASISPRSVVGRLVDRAIELLPCIRSNNVATRFLAAQAIGILAPHPDRDEESLKKLIETLMADVEPWSTAVGADANKVHGSTLALGHVLSRASYYGRENFIQGEVVVEVLAQFLSIIEGVKDASTREAVLNAIGQTSASGVLTTSIVEKSSLKVDGLIKLLLAEAKKGNEKAMSTLGRLSIIFDEPSASTEGGPLHDIIQGLYGLYELKQPEIHFTIGEALSCVGARWDSDVLQISLDVDAKYVGSPKRSHTFESILEKLLQDCKTTKPSLKKASGIWLFCLIQYSGHLEQIQARLRECQAAFMGLLSAREEIVQETASRGLSLVYEQGDKELREKLVKDLVASFTGTSTQIKVHEETELFEPGALPTGEGKSITSYKDIVSLANEVGDQSLVYKFMSLATNAATWSTRAAFGRFGLSNILSESEIDPKLYPKLYRYRFDPNPNVQRSMNDIWSALVKDSNATVNQYFDEILTDLLKSILGKEWRTREASCAAIADLVQGKDFEKYEKHLHDIWHVAFKVLDDIKGSVRKAALSLSMALTGILVRQVEAGTSSKHAQAMLKDVLPFLLSDQGLESSAEEVRTFATITVLKLIKSGGKALLPFVPNLVERLLGLLSTMEMEGIDYIYLRAAHYNLTEEKIDSARTNAVTQSPLMEAIERCLDIIDEPTMKEFVPHLENVIKTTVGMPSKVGCGGVLVSLSTRHSVTFRPHADHFLKILEKSVLDRNNAVSASYARAAGYVSRLASDKALLRLLNYSQDLYFNAEDETRRQVSSDLIYAVSKFATDHFNSLASDFLPFVFFAKHDFDDTTKKQFEKTWDENVGGSRAVLLYAREINELVLKQIDSPKWTIKHTAALTIADVVTSTTSTTSPTIPAETSALIWPALEKALALKTFAGKEIVLASFIKFIKASTAFLDAESGIAAQTKKIAIREAKRNNDIYRPFAFAELGKYAEARTDVDMWDEIHNIIVPILEDLGSEDHMDTSTSTSAADPKKKDGASKRGESTESATISAGVEALFRGINIKHLDPSPFIHLSRLLEAITPLLKSPLTTITTRAVLYERLKVLFDGLRKRTPAPDENNYSICAGFFEVLELASGAGSEGIRVKRAEAAEVIVEAWKGGVFGVREEGTGELRSSIEKNVSEALEGERNESVKVVLGRVKKLLGE</sequence>
<dbReference type="EMBL" id="VICG01000001">
    <property type="protein sequence ID" value="KAA8577311.1"/>
    <property type="molecule type" value="Genomic_DNA"/>
</dbReference>
<dbReference type="Pfam" id="PF24492">
    <property type="entry name" value="HEAT_ECM29"/>
    <property type="match status" value="1"/>
</dbReference>
<feature type="domain" description="Proteasome adapter and scaffold protein ECM29 HEAT-repeat" evidence="7">
    <location>
        <begin position="1126"/>
        <end position="1287"/>
    </location>
</feature>
<dbReference type="InterPro" id="IPR024372">
    <property type="entry name" value="Ecm29_N"/>
</dbReference>
<dbReference type="GO" id="GO:0036503">
    <property type="term" value="P:ERAD pathway"/>
    <property type="evidence" value="ECO:0007669"/>
    <property type="project" value="TreeGrafter"/>
</dbReference>
<dbReference type="GO" id="GO:0060090">
    <property type="term" value="F:molecular adaptor activity"/>
    <property type="evidence" value="ECO:0007669"/>
    <property type="project" value="InterPro"/>
</dbReference>
<organism evidence="8 9">
    <name type="scientific">Monilinia fructicola</name>
    <name type="common">Brown rot fungus</name>
    <name type="synonym">Ciboria fructicola</name>
    <dbReference type="NCBI Taxonomy" id="38448"/>
    <lineage>
        <taxon>Eukaryota</taxon>
        <taxon>Fungi</taxon>
        <taxon>Dikarya</taxon>
        <taxon>Ascomycota</taxon>
        <taxon>Pezizomycotina</taxon>
        <taxon>Leotiomycetes</taxon>
        <taxon>Helotiales</taxon>
        <taxon>Sclerotiniaceae</taxon>
        <taxon>Monilinia</taxon>
    </lineage>
</organism>
<reference evidence="8 9" key="1">
    <citation type="submission" date="2019-06" db="EMBL/GenBank/DDBJ databases">
        <title>Genome Sequence of the Brown Rot Fungal Pathogen Monilinia fructicola.</title>
        <authorList>
            <person name="De Miccolis Angelini R.M."/>
            <person name="Landi L."/>
            <person name="Abate D."/>
            <person name="Pollastro S."/>
            <person name="Romanazzi G."/>
            <person name="Faretra F."/>
        </authorList>
    </citation>
    <scope>NUCLEOTIDE SEQUENCE [LARGE SCALE GENOMIC DNA]</scope>
    <source>
        <strain evidence="8 9">Mfrc123</strain>
    </source>
</reference>
<dbReference type="SUPFAM" id="SSF48371">
    <property type="entry name" value="ARM repeat"/>
    <property type="match status" value="2"/>
</dbReference>
<feature type="compositionally biased region" description="Basic and acidic residues" evidence="5">
    <location>
        <begin position="1516"/>
        <end position="1529"/>
    </location>
</feature>
<dbReference type="GO" id="GO:0005634">
    <property type="term" value="C:nucleus"/>
    <property type="evidence" value="ECO:0007669"/>
    <property type="project" value="TreeGrafter"/>
</dbReference>
<keyword evidence="4" id="KW-0647">Proteasome</keyword>
<evidence type="ECO:0000256" key="4">
    <source>
        <dbReference type="ARBA" id="ARBA00022942"/>
    </source>
</evidence>
<dbReference type="Pfam" id="PF23731">
    <property type="entry name" value="ARM_ECM29_C"/>
    <property type="match status" value="1"/>
</dbReference>
<evidence type="ECO:0000259" key="6">
    <source>
        <dbReference type="Pfam" id="PF13001"/>
    </source>
</evidence>
<dbReference type="InterPro" id="IPR055443">
    <property type="entry name" value="HEAT_ECM29"/>
</dbReference>
<comment type="subcellular location">
    <subcellularLocation>
        <location evidence="1">Cytoplasm</location>
    </subcellularLocation>
</comment>
<accession>A0A5M9K6R2</accession>
<dbReference type="Proteomes" id="UP000322873">
    <property type="component" value="Unassembled WGS sequence"/>
</dbReference>
<proteinExistence type="predicted"/>
<dbReference type="GO" id="GO:0000502">
    <property type="term" value="C:proteasome complex"/>
    <property type="evidence" value="ECO:0007669"/>
    <property type="project" value="UniProtKB-KW"/>
</dbReference>
<dbReference type="InterPro" id="IPR016024">
    <property type="entry name" value="ARM-type_fold"/>
</dbReference>
<keyword evidence="2" id="KW-0963">Cytoplasm</keyword>
<evidence type="ECO:0000313" key="9">
    <source>
        <dbReference type="Proteomes" id="UP000322873"/>
    </source>
</evidence>
<evidence type="ECO:0000256" key="1">
    <source>
        <dbReference type="ARBA" id="ARBA00004496"/>
    </source>
</evidence>
<keyword evidence="9" id="KW-1185">Reference proteome</keyword>
<dbReference type="Pfam" id="PF13001">
    <property type="entry name" value="ECM29_N"/>
    <property type="match status" value="2"/>
</dbReference>
<dbReference type="InterPro" id="IPR011989">
    <property type="entry name" value="ARM-like"/>
</dbReference>
<dbReference type="GO" id="GO:0043248">
    <property type="term" value="P:proteasome assembly"/>
    <property type="evidence" value="ECO:0007669"/>
    <property type="project" value="InterPro"/>
</dbReference>
<keyword evidence="3" id="KW-0677">Repeat</keyword>